<evidence type="ECO:0000256" key="9">
    <source>
        <dbReference type="RuleBase" id="RU003357"/>
    </source>
</evidence>
<evidence type="ECO:0000256" key="6">
    <source>
        <dbReference type="ARBA" id="ARBA00023136"/>
    </source>
</evidence>
<dbReference type="InterPro" id="IPR012910">
    <property type="entry name" value="Plug_dom"/>
</dbReference>
<accession>A0A9X1X779</accession>
<evidence type="ECO:0000256" key="5">
    <source>
        <dbReference type="ARBA" id="ARBA00023077"/>
    </source>
</evidence>
<keyword evidence="7 8" id="KW-0998">Cell outer membrane</keyword>
<dbReference type="EMBL" id="JALJEJ010000013">
    <property type="protein sequence ID" value="MCJ8211851.1"/>
    <property type="molecule type" value="Genomic_DNA"/>
</dbReference>
<reference evidence="12" key="1">
    <citation type="submission" date="2022-04" db="EMBL/GenBank/DDBJ databases">
        <title>Mucilaginibacter sp. RS28 isolated from freshwater.</title>
        <authorList>
            <person name="Ko S.-R."/>
        </authorList>
    </citation>
    <scope>NUCLEOTIDE SEQUENCE</scope>
    <source>
        <strain evidence="12">RS28</strain>
    </source>
</reference>
<dbReference type="InterPro" id="IPR037066">
    <property type="entry name" value="Plug_dom_sf"/>
</dbReference>
<evidence type="ECO:0000256" key="3">
    <source>
        <dbReference type="ARBA" id="ARBA00022452"/>
    </source>
</evidence>
<keyword evidence="3 8" id="KW-1134">Transmembrane beta strand</keyword>
<gene>
    <name evidence="12" type="ORF">MUY27_19180</name>
</gene>
<dbReference type="Proteomes" id="UP001139450">
    <property type="component" value="Unassembled WGS sequence"/>
</dbReference>
<dbReference type="AlphaFoldDB" id="A0A9X1X779"/>
<keyword evidence="13" id="KW-1185">Reference proteome</keyword>
<keyword evidence="4 8" id="KW-0812">Transmembrane</keyword>
<dbReference type="PANTHER" id="PTHR30442">
    <property type="entry name" value="IRON III DICITRATE TRANSPORT PROTEIN FECA"/>
    <property type="match status" value="1"/>
</dbReference>
<keyword evidence="2 8" id="KW-0813">Transport</keyword>
<dbReference type="Gene3D" id="2.40.170.20">
    <property type="entry name" value="TonB-dependent receptor, beta-barrel domain"/>
    <property type="match status" value="1"/>
</dbReference>
<dbReference type="GO" id="GO:0033214">
    <property type="term" value="P:siderophore-iron import into cell"/>
    <property type="evidence" value="ECO:0007669"/>
    <property type="project" value="TreeGrafter"/>
</dbReference>
<dbReference type="SUPFAM" id="SSF56935">
    <property type="entry name" value="Porins"/>
    <property type="match status" value="1"/>
</dbReference>
<dbReference type="Pfam" id="PF07715">
    <property type="entry name" value="Plug"/>
    <property type="match status" value="1"/>
</dbReference>
<proteinExistence type="inferred from homology"/>
<feature type="domain" description="TonB-dependent receptor plug" evidence="11">
    <location>
        <begin position="63"/>
        <end position="160"/>
    </location>
</feature>
<comment type="similarity">
    <text evidence="8 9">Belongs to the TonB-dependent receptor family.</text>
</comment>
<comment type="caution">
    <text evidence="12">The sequence shown here is derived from an EMBL/GenBank/DDBJ whole genome shotgun (WGS) entry which is preliminary data.</text>
</comment>
<dbReference type="GO" id="GO:0009279">
    <property type="term" value="C:cell outer membrane"/>
    <property type="evidence" value="ECO:0007669"/>
    <property type="project" value="UniProtKB-SubCell"/>
</dbReference>
<dbReference type="InterPro" id="IPR039426">
    <property type="entry name" value="TonB-dep_rcpt-like"/>
</dbReference>
<keyword evidence="5 9" id="KW-0798">TonB box</keyword>
<feature type="domain" description="TonB-dependent receptor-like beta-barrel" evidence="10">
    <location>
        <begin position="184"/>
        <end position="693"/>
    </location>
</feature>
<evidence type="ECO:0000256" key="4">
    <source>
        <dbReference type="ARBA" id="ARBA00022692"/>
    </source>
</evidence>
<evidence type="ECO:0000259" key="10">
    <source>
        <dbReference type="Pfam" id="PF00593"/>
    </source>
</evidence>
<dbReference type="Gene3D" id="2.170.130.10">
    <property type="entry name" value="TonB-dependent receptor, plug domain"/>
    <property type="match status" value="1"/>
</dbReference>
<comment type="subcellular location">
    <subcellularLocation>
        <location evidence="1 8">Cell outer membrane</location>
        <topology evidence="1 8">Multi-pass membrane protein</topology>
    </subcellularLocation>
</comment>
<dbReference type="PANTHER" id="PTHR30442:SF0">
    <property type="entry name" value="FE(3+) DICITRATE TRANSPORT PROTEIN FECA"/>
    <property type="match status" value="1"/>
</dbReference>
<evidence type="ECO:0000313" key="12">
    <source>
        <dbReference type="EMBL" id="MCJ8211851.1"/>
    </source>
</evidence>
<evidence type="ECO:0000256" key="1">
    <source>
        <dbReference type="ARBA" id="ARBA00004571"/>
    </source>
</evidence>
<evidence type="ECO:0000313" key="13">
    <source>
        <dbReference type="Proteomes" id="UP001139450"/>
    </source>
</evidence>
<evidence type="ECO:0000256" key="7">
    <source>
        <dbReference type="ARBA" id="ARBA00023237"/>
    </source>
</evidence>
<keyword evidence="12" id="KW-0675">Receptor</keyword>
<evidence type="ECO:0000256" key="8">
    <source>
        <dbReference type="PROSITE-ProRule" id="PRU01360"/>
    </source>
</evidence>
<dbReference type="InterPro" id="IPR000531">
    <property type="entry name" value="Beta-barrel_TonB"/>
</dbReference>
<evidence type="ECO:0000256" key="2">
    <source>
        <dbReference type="ARBA" id="ARBA00022448"/>
    </source>
</evidence>
<dbReference type="Pfam" id="PF00593">
    <property type="entry name" value="TonB_dep_Rec_b-barrel"/>
    <property type="match status" value="1"/>
</dbReference>
<sequence length="728" mass="81679">MSSFSIHKILFLFVFFLVYQTAVAQKHLKDTVRLDSVVVQENRLKHLPEIIGTNIFSGKKTFTIIPSEGKANLTNNNARMIFSTVPGVNVWDMDGAGLQLNIGTRGTDSHRSIETNIRQNGYNTNSDMFGYPEDHYTPPMQAVQEIQIVRGASALQFGSQFGGMINLKMKEADPNKRFGFESEQTVGSNKFFNSYNAISGNEGKFSYYGYYSKRTGDGWRPDAAFDYQAYYANLKYKFNEKGSIAFQFSRMDYRQQIAGGLTDAQFAQNNRQSTRFRNFFNPEINIPSLLFNYDLGTRTKLEVISHALIGQRNSVQFIANPNVPDTVNTALKSYNPRQVDRDYYKGFTTEARLQHVYQLGNVGGVLTAGVRYFNETTNRKQKGTGTTGTDFDLSLVKDYGIDLDLHTTNYAVFAENIFRVTPALSVTPGFRYEIIKTDMNGVISNRTFPVHYAGDRNFPLFGTGLQYKTSANTQLYGNISQAYRPYIYANVTPADQLSVIDPNIKDSRGYSADLGYRGRIDHIFSYDIGLFYVRYNNRVGSLTMTGANNSTYLYVTNVGDAVAKGVEAFTELSLFRLFNSPSSSDLKLFNSLSYDRARYVKGTLSQSGKNVSLVGNWAEGTPQWINRTGLSYLNKHTTATLQYSYVGKSFSDANNTVANPIGSSGIVPAYHLVDLALNYNFLQHYHVNFNLNNALNAKYFTRRINMYPGPGILPADGRTFSLGVGVKL</sequence>
<name>A0A9X1X779_9SPHI</name>
<dbReference type="InterPro" id="IPR036942">
    <property type="entry name" value="Beta-barrel_TonB_sf"/>
</dbReference>
<organism evidence="12 13">
    <name type="scientific">Mucilaginibacter straminoryzae</name>
    <dbReference type="NCBI Taxonomy" id="2932774"/>
    <lineage>
        <taxon>Bacteria</taxon>
        <taxon>Pseudomonadati</taxon>
        <taxon>Bacteroidota</taxon>
        <taxon>Sphingobacteriia</taxon>
        <taxon>Sphingobacteriales</taxon>
        <taxon>Sphingobacteriaceae</taxon>
        <taxon>Mucilaginibacter</taxon>
    </lineage>
</organism>
<protein>
    <submittedName>
        <fullName evidence="12">TonB-dependent receptor</fullName>
    </submittedName>
</protein>
<evidence type="ECO:0000259" key="11">
    <source>
        <dbReference type="Pfam" id="PF07715"/>
    </source>
</evidence>
<keyword evidence="6 8" id="KW-0472">Membrane</keyword>
<dbReference type="PROSITE" id="PS52016">
    <property type="entry name" value="TONB_DEPENDENT_REC_3"/>
    <property type="match status" value="1"/>
</dbReference>